<name>A0ABY2FI52_9ACTN</name>
<comment type="caution">
    <text evidence="3">The sequence shown here is derived from an EMBL/GenBank/DDBJ whole genome shotgun (WGS) entry which is preliminary data.</text>
</comment>
<dbReference type="EMBL" id="SODU01000001">
    <property type="protein sequence ID" value="TDW92778.1"/>
    <property type="molecule type" value="Genomic_DNA"/>
</dbReference>
<reference evidence="3 4" key="1">
    <citation type="submission" date="2019-03" db="EMBL/GenBank/DDBJ databases">
        <title>Genomic Encyclopedia of Type Strains, Phase III (KMG-III): the genomes of soil and plant-associated and newly described type strains.</title>
        <authorList>
            <person name="Whitman W."/>
        </authorList>
    </citation>
    <scope>NUCLEOTIDE SEQUENCE [LARGE SCALE GENOMIC DNA]</scope>
    <source>
        <strain evidence="3 4">VKMAc-2574</strain>
    </source>
</reference>
<protein>
    <recommendedName>
        <fullName evidence="5">LPXTG cell wall anchor domain-containing protein</fullName>
    </recommendedName>
</protein>
<feature type="region of interest" description="Disordered" evidence="1">
    <location>
        <begin position="29"/>
        <end position="98"/>
    </location>
</feature>
<sequence>MSEGIRNHRTSAFAVLAVAFAAGTLGTLEASASPREPDSTRQPAQSQDGWPDEGSGYPGYGDPSPTNLVPDDWPDEGTGYPEFADQAPATGARSTPGLDATSIALGAMGGIALGGAALGTTLVVQRRRDNITQPTG</sequence>
<keyword evidence="2" id="KW-1133">Transmembrane helix</keyword>
<proteinExistence type="predicted"/>
<evidence type="ECO:0000256" key="2">
    <source>
        <dbReference type="SAM" id="Phobius"/>
    </source>
</evidence>
<feature type="compositionally biased region" description="Low complexity" evidence="1">
    <location>
        <begin position="52"/>
        <end position="65"/>
    </location>
</feature>
<evidence type="ECO:0000256" key="1">
    <source>
        <dbReference type="SAM" id="MobiDB-lite"/>
    </source>
</evidence>
<keyword evidence="4" id="KW-1185">Reference proteome</keyword>
<accession>A0ABY2FI52</accession>
<dbReference type="Proteomes" id="UP000295060">
    <property type="component" value="Unassembled WGS sequence"/>
</dbReference>
<evidence type="ECO:0000313" key="3">
    <source>
        <dbReference type="EMBL" id="TDW92778.1"/>
    </source>
</evidence>
<evidence type="ECO:0000313" key="4">
    <source>
        <dbReference type="Proteomes" id="UP000295060"/>
    </source>
</evidence>
<evidence type="ECO:0008006" key="5">
    <source>
        <dbReference type="Google" id="ProtNLM"/>
    </source>
</evidence>
<keyword evidence="2" id="KW-0472">Membrane</keyword>
<keyword evidence="2" id="KW-0812">Transmembrane</keyword>
<gene>
    <name evidence="3" type="ORF">EV137_0038</name>
</gene>
<organism evidence="3 4">
    <name type="scientific">Kribbella pratensis</name>
    <dbReference type="NCBI Taxonomy" id="2512112"/>
    <lineage>
        <taxon>Bacteria</taxon>
        <taxon>Bacillati</taxon>
        <taxon>Actinomycetota</taxon>
        <taxon>Actinomycetes</taxon>
        <taxon>Propionibacteriales</taxon>
        <taxon>Kribbellaceae</taxon>
        <taxon>Kribbella</taxon>
    </lineage>
</organism>
<feature type="transmembrane region" description="Helical" evidence="2">
    <location>
        <begin position="103"/>
        <end position="124"/>
    </location>
</feature>